<name>A0A2H0W0Z9_9BACT</name>
<organism evidence="5 6">
    <name type="scientific">Candidatus Buchananbacteria bacterium CG10_big_fil_rev_8_21_14_0_10_42_9</name>
    <dbReference type="NCBI Taxonomy" id="1974526"/>
    <lineage>
        <taxon>Bacteria</taxon>
        <taxon>Candidatus Buchananiibacteriota</taxon>
    </lineage>
</organism>
<accession>A0A2H0W0Z9</accession>
<dbReference type="EMBL" id="PEZZ01000025">
    <property type="protein sequence ID" value="PIS05024.1"/>
    <property type="molecule type" value="Genomic_DNA"/>
</dbReference>
<evidence type="ECO:0000313" key="6">
    <source>
        <dbReference type="Proteomes" id="UP000230935"/>
    </source>
</evidence>
<dbReference type="GO" id="GO:0006412">
    <property type="term" value="P:translation"/>
    <property type="evidence" value="ECO:0007669"/>
    <property type="project" value="InterPro"/>
</dbReference>
<protein>
    <recommendedName>
        <fullName evidence="4">Small ribosomal subunit protein bS21</fullName>
    </recommendedName>
</protein>
<dbReference type="GO" id="GO:1990904">
    <property type="term" value="C:ribonucleoprotein complex"/>
    <property type="evidence" value="ECO:0007669"/>
    <property type="project" value="UniProtKB-KW"/>
</dbReference>
<dbReference type="NCBIfam" id="TIGR00030">
    <property type="entry name" value="S21p"/>
    <property type="match status" value="1"/>
</dbReference>
<reference evidence="6" key="1">
    <citation type="submission" date="2017-09" db="EMBL/GenBank/DDBJ databases">
        <title>Depth-based differentiation of microbial function through sediment-hosted aquifers and enrichment of novel symbionts in the deep terrestrial subsurface.</title>
        <authorList>
            <person name="Probst A.J."/>
            <person name="Ladd B."/>
            <person name="Jarett J.K."/>
            <person name="Geller-Mcgrath D.E."/>
            <person name="Sieber C.M.K."/>
            <person name="Emerson J.B."/>
            <person name="Anantharaman K."/>
            <person name="Thomas B.C."/>
            <person name="Malmstrom R."/>
            <person name="Stieglmeier M."/>
            <person name="Klingl A."/>
            <person name="Woyke T."/>
            <person name="Ryan C.M."/>
            <person name="Banfield J.F."/>
        </authorList>
    </citation>
    <scope>NUCLEOTIDE SEQUENCE [LARGE SCALE GENOMIC DNA]</scope>
</reference>
<comment type="caution">
    <text evidence="5">The sequence shown here is derived from an EMBL/GenBank/DDBJ whole genome shotgun (WGS) entry which is preliminary data.</text>
</comment>
<dbReference type="GO" id="GO:0003735">
    <property type="term" value="F:structural constituent of ribosome"/>
    <property type="evidence" value="ECO:0007669"/>
    <property type="project" value="InterPro"/>
</dbReference>
<dbReference type="AlphaFoldDB" id="A0A2H0W0Z9"/>
<gene>
    <name evidence="5" type="primary">rpsU</name>
    <name evidence="5" type="ORF">COT81_03325</name>
</gene>
<keyword evidence="3" id="KW-0687">Ribonucleoprotein</keyword>
<evidence type="ECO:0000256" key="1">
    <source>
        <dbReference type="ARBA" id="ARBA00006640"/>
    </source>
</evidence>
<comment type="similarity">
    <text evidence="1">Belongs to the bacterial ribosomal protein bS21 family.</text>
</comment>
<keyword evidence="2 5" id="KW-0689">Ribosomal protein</keyword>
<evidence type="ECO:0000313" key="5">
    <source>
        <dbReference type="EMBL" id="PIS05024.1"/>
    </source>
</evidence>
<dbReference type="Proteomes" id="UP000230935">
    <property type="component" value="Unassembled WGS sequence"/>
</dbReference>
<sequence length="80" mass="9550">MVETKRKSGESFEGLIRRFNRQVQQSGRLIQKKKIQFHKRPLNRTASKELALKRKELSEKREYLIKTGKLKEDTYSRGRS</sequence>
<proteinExistence type="inferred from homology"/>
<evidence type="ECO:0000256" key="2">
    <source>
        <dbReference type="ARBA" id="ARBA00022980"/>
    </source>
</evidence>
<evidence type="ECO:0000256" key="4">
    <source>
        <dbReference type="ARBA" id="ARBA00035135"/>
    </source>
</evidence>
<dbReference type="GO" id="GO:0005840">
    <property type="term" value="C:ribosome"/>
    <property type="evidence" value="ECO:0007669"/>
    <property type="project" value="UniProtKB-KW"/>
</dbReference>
<evidence type="ECO:0000256" key="3">
    <source>
        <dbReference type="ARBA" id="ARBA00023274"/>
    </source>
</evidence>
<dbReference type="InterPro" id="IPR001911">
    <property type="entry name" value="Ribosomal_bS21"/>
</dbReference>